<organism evidence="1 2">
    <name type="scientific">Kluyvera cryocrescens</name>
    <name type="common">Kluyvera citrophila</name>
    <dbReference type="NCBI Taxonomy" id="580"/>
    <lineage>
        <taxon>Bacteria</taxon>
        <taxon>Pseudomonadati</taxon>
        <taxon>Pseudomonadota</taxon>
        <taxon>Gammaproteobacteria</taxon>
        <taxon>Enterobacterales</taxon>
        <taxon>Enterobacteriaceae</taxon>
        <taxon>Kluyvera</taxon>
    </lineage>
</organism>
<gene>
    <name evidence="1" type="ORF">NCTC12993_03983</name>
</gene>
<evidence type="ECO:0000313" key="1">
    <source>
        <dbReference type="EMBL" id="VFS68342.1"/>
    </source>
</evidence>
<evidence type="ECO:0000313" key="2">
    <source>
        <dbReference type="Proteomes" id="UP000401081"/>
    </source>
</evidence>
<proteinExistence type="predicted"/>
<dbReference type="Proteomes" id="UP000401081">
    <property type="component" value="Unassembled WGS sequence"/>
</dbReference>
<keyword evidence="2" id="KW-1185">Reference proteome</keyword>
<dbReference type="EMBL" id="CAADJD010000020">
    <property type="protein sequence ID" value="VFS68342.1"/>
    <property type="molecule type" value="Genomic_DNA"/>
</dbReference>
<accession>A0A485B7Q7</accession>
<name>A0A485B7Q7_KLUCR</name>
<reference evidence="1 2" key="1">
    <citation type="submission" date="2019-03" db="EMBL/GenBank/DDBJ databases">
        <authorList>
            <consortium name="Pathogen Informatics"/>
        </authorList>
    </citation>
    <scope>NUCLEOTIDE SEQUENCE [LARGE SCALE GENOMIC DNA]</scope>
    <source>
        <strain evidence="1 2">NCTC12993</strain>
    </source>
</reference>
<sequence length="112" mass="13305">METFWTLNARHILVPYAFSFRHRLTFTAAYREELLFLFGRRLALTEIEFVIGKAVTLQQLRLFDGEITMDERTRVDNFYYRKKRLVVVKLSAILHAPNSLAELFMARSIRYA</sequence>
<dbReference type="AlphaFoldDB" id="A0A485B7Q7"/>
<protein>
    <submittedName>
        <fullName evidence="1">Uncharacterized protein</fullName>
    </submittedName>
</protein>